<sequence>MNPLDITKDLLRQTLQLGDRANGLTADTPLLGNFPEFNSLTVVSLLSTMEEQLGIEVDDDDINEDLFRTVGTLSNYIDTKLA</sequence>
<organism evidence="2 3">
    <name type="scientific">Denitromonas iodatirespirans</name>
    <dbReference type="NCBI Taxonomy" id="2795389"/>
    <lineage>
        <taxon>Bacteria</taxon>
        <taxon>Pseudomonadati</taxon>
        <taxon>Pseudomonadota</taxon>
        <taxon>Betaproteobacteria</taxon>
        <taxon>Rhodocyclales</taxon>
        <taxon>Zoogloeaceae</taxon>
        <taxon>Denitromonas</taxon>
    </lineage>
</organism>
<comment type="caution">
    <text evidence="2">The sequence shown here is derived from an EMBL/GenBank/DDBJ whole genome shotgun (WGS) entry which is preliminary data.</text>
</comment>
<reference evidence="3" key="1">
    <citation type="journal article" date="2022" name="ISME J.">
        <title>Genetic and phylogenetic analysis of dissimilatory iodate-reducing bacteria identifies potential niches across the world's oceans.</title>
        <authorList>
            <person name="Reyes-Umana V."/>
            <person name="Henning Z."/>
            <person name="Lee K."/>
            <person name="Barnum T.P."/>
            <person name="Coates J.D."/>
        </authorList>
    </citation>
    <scope>NUCLEOTIDE SEQUENCE [LARGE SCALE GENOMIC DNA]</scope>
    <source>
        <strain evidence="3">IR12</strain>
    </source>
</reference>
<dbReference type="Proteomes" id="UP000694660">
    <property type="component" value="Unassembled WGS sequence"/>
</dbReference>
<evidence type="ECO:0000259" key="1">
    <source>
        <dbReference type="PROSITE" id="PS50075"/>
    </source>
</evidence>
<proteinExistence type="predicted"/>
<protein>
    <submittedName>
        <fullName evidence="2">Acyl carrier protein</fullName>
    </submittedName>
</protein>
<dbReference type="Gene3D" id="1.10.1200.10">
    <property type="entry name" value="ACP-like"/>
    <property type="match status" value="1"/>
</dbReference>
<dbReference type="InterPro" id="IPR036736">
    <property type="entry name" value="ACP-like_sf"/>
</dbReference>
<dbReference type="InterPro" id="IPR009081">
    <property type="entry name" value="PP-bd_ACP"/>
</dbReference>
<dbReference type="PROSITE" id="PS50075">
    <property type="entry name" value="CARRIER"/>
    <property type="match status" value="1"/>
</dbReference>
<accession>A0A944DKV5</accession>
<dbReference type="RefSeq" id="WP_214360344.1">
    <property type="nucleotide sequence ID" value="NZ_JAEKFT010000004.1"/>
</dbReference>
<evidence type="ECO:0000313" key="3">
    <source>
        <dbReference type="Proteomes" id="UP000694660"/>
    </source>
</evidence>
<dbReference type="AlphaFoldDB" id="A0A944DKV5"/>
<gene>
    <name evidence="2" type="ORF">I8J34_05305</name>
</gene>
<dbReference type="EMBL" id="JAEKFT010000004">
    <property type="protein sequence ID" value="MBT0960589.1"/>
    <property type="molecule type" value="Genomic_DNA"/>
</dbReference>
<dbReference type="SUPFAM" id="SSF47336">
    <property type="entry name" value="ACP-like"/>
    <property type="match status" value="1"/>
</dbReference>
<name>A0A944DKV5_DENI1</name>
<keyword evidence="3" id="KW-1185">Reference proteome</keyword>
<evidence type="ECO:0000313" key="2">
    <source>
        <dbReference type="EMBL" id="MBT0960589.1"/>
    </source>
</evidence>
<feature type="domain" description="Carrier" evidence="1">
    <location>
        <begin position="1"/>
        <end position="81"/>
    </location>
</feature>
<dbReference type="Pfam" id="PF00550">
    <property type="entry name" value="PP-binding"/>
    <property type="match status" value="1"/>
</dbReference>